<keyword evidence="1" id="KW-1133">Transmembrane helix</keyword>
<feature type="transmembrane region" description="Helical" evidence="1">
    <location>
        <begin position="97"/>
        <end position="130"/>
    </location>
</feature>
<dbReference type="AlphaFoldDB" id="A0A271KNI4"/>
<dbReference type="Proteomes" id="UP000215931">
    <property type="component" value="Unassembled WGS sequence"/>
</dbReference>
<feature type="transmembrane region" description="Helical" evidence="1">
    <location>
        <begin position="150"/>
        <end position="170"/>
    </location>
</feature>
<protein>
    <submittedName>
        <fullName evidence="3">Protein hupE</fullName>
    </submittedName>
</protein>
<feature type="chain" id="PRO_5013170977" evidence="2">
    <location>
        <begin position="26"/>
        <end position="197"/>
    </location>
</feature>
<keyword evidence="1" id="KW-0472">Membrane</keyword>
<dbReference type="PIRSF" id="PIRSF016919">
    <property type="entry name" value="HupE_UreJ"/>
    <property type="match status" value="1"/>
</dbReference>
<comment type="caution">
    <text evidence="3">The sequence shown here is derived from an EMBL/GenBank/DDBJ whole genome shotgun (WGS) entry which is preliminary data.</text>
</comment>
<dbReference type="InterPro" id="IPR007038">
    <property type="entry name" value="HupE_UreJ"/>
</dbReference>
<sequence>MVPATIKRTSLSAILLLAAAMPAHAHVGIGTTASLSAGFMHPLSGLDHMAVMIAVGLWAALSGGKAVVAWPLAFVGVMLAGGALGMLQVPVPFVEPGILASVVALGLLVAVAIDLPVSAGVAIIGLFALFHGHAHGTEVPENAGGLGYMAGFAVATALLHAAGLAAGLGLGIRVPGLARAAGGVCAAVGAGLVFGVL</sequence>
<dbReference type="Pfam" id="PF04955">
    <property type="entry name" value="HupE_UreJ"/>
    <property type="match status" value="1"/>
</dbReference>
<feature type="signal peptide" evidence="2">
    <location>
        <begin position="1"/>
        <end position="25"/>
    </location>
</feature>
<gene>
    <name evidence="3" type="ORF">CIT31_04285</name>
</gene>
<evidence type="ECO:0000313" key="4">
    <source>
        <dbReference type="Proteomes" id="UP000215931"/>
    </source>
</evidence>
<feature type="transmembrane region" description="Helical" evidence="1">
    <location>
        <begin position="176"/>
        <end position="196"/>
    </location>
</feature>
<keyword evidence="2" id="KW-0732">Signal</keyword>
<evidence type="ECO:0000256" key="1">
    <source>
        <dbReference type="SAM" id="Phobius"/>
    </source>
</evidence>
<dbReference type="OrthoDB" id="9808192at2"/>
<organism evidence="3 4">
    <name type="scientific">Mesorhizobium wenxiniae</name>
    <dbReference type="NCBI Taxonomy" id="2014805"/>
    <lineage>
        <taxon>Bacteria</taxon>
        <taxon>Pseudomonadati</taxon>
        <taxon>Pseudomonadota</taxon>
        <taxon>Alphaproteobacteria</taxon>
        <taxon>Hyphomicrobiales</taxon>
        <taxon>Phyllobacteriaceae</taxon>
        <taxon>Mesorhizobium</taxon>
    </lineage>
</organism>
<proteinExistence type="predicted"/>
<feature type="transmembrane region" description="Helical" evidence="1">
    <location>
        <begin position="41"/>
        <end position="61"/>
    </location>
</feature>
<evidence type="ECO:0000313" key="3">
    <source>
        <dbReference type="EMBL" id="PAP96914.1"/>
    </source>
</evidence>
<evidence type="ECO:0000256" key="2">
    <source>
        <dbReference type="SAM" id="SignalP"/>
    </source>
</evidence>
<name>A0A271KNI4_9HYPH</name>
<keyword evidence="1" id="KW-0812">Transmembrane</keyword>
<feature type="transmembrane region" description="Helical" evidence="1">
    <location>
        <begin position="68"/>
        <end position="91"/>
    </location>
</feature>
<accession>A0A271KNI4</accession>
<keyword evidence="4" id="KW-1185">Reference proteome</keyword>
<dbReference type="EMBL" id="NPKH01000011">
    <property type="protein sequence ID" value="PAP96914.1"/>
    <property type="molecule type" value="Genomic_DNA"/>
</dbReference>
<reference evidence="3 4" key="1">
    <citation type="submission" date="2017-08" db="EMBL/GenBank/DDBJ databases">
        <title>Mesorhizobium wenxinae sp. nov., a novel rhizobial species isolated from root nodules of chickpea (Cicer arietinum L.).</title>
        <authorList>
            <person name="Zhang J."/>
        </authorList>
    </citation>
    <scope>NUCLEOTIDE SEQUENCE [LARGE SCALE GENOMIC DNA]</scope>
    <source>
        <strain evidence="4">WYCCWR 10019</strain>
    </source>
</reference>
<dbReference type="RefSeq" id="WP_095517557.1">
    <property type="nucleotide sequence ID" value="NZ_NPKH01000011.1"/>
</dbReference>